<comment type="caution">
    <text evidence="2">The sequence shown here is derived from an EMBL/GenBank/DDBJ whole genome shotgun (WGS) entry which is preliminary data.</text>
</comment>
<sequence>MDPKKRPHSRSPSPAAKRATPANLLSRNRDSTSSSVSSSQNQRGLQEPGRMQGKRSRTNTSSFRGGSSSNSRRVTQSGYAQDVRDLGGVDPLRNELTVVKRRLEETEDELNQQNKNVMMLLREKAEAEKRHIKTVEDLERRIEALESQCKGDVGEEEEVMPFGPIYISSSESENEDADQGDHSDDSDREEPTEARRQHEDAAQPTEDSSKRTEYIGKPKEGSLV</sequence>
<evidence type="ECO:0000313" key="2">
    <source>
        <dbReference type="EMBL" id="KAL0068541.1"/>
    </source>
</evidence>
<dbReference type="EMBL" id="JBBXMP010000017">
    <property type="protein sequence ID" value="KAL0068541.1"/>
    <property type="molecule type" value="Genomic_DNA"/>
</dbReference>
<organism evidence="2 3">
    <name type="scientific">Marasmius tenuissimus</name>
    <dbReference type="NCBI Taxonomy" id="585030"/>
    <lineage>
        <taxon>Eukaryota</taxon>
        <taxon>Fungi</taxon>
        <taxon>Dikarya</taxon>
        <taxon>Basidiomycota</taxon>
        <taxon>Agaricomycotina</taxon>
        <taxon>Agaricomycetes</taxon>
        <taxon>Agaricomycetidae</taxon>
        <taxon>Agaricales</taxon>
        <taxon>Marasmiineae</taxon>
        <taxon>Marasmiaceae</taxon>
        <taxon>Marasmius</taxon>
    </lineage>
</organism>
<accession>A0ABR3A3H5</accession>
<feature type="compositionally biased region" description="Basic and acidic residues" evidence="1">
    <location>
        <begin position="179"/>
        <end position="224"/>
    </location>
</feature>
<feature type="compositionally biased region" description="Low complexity" evidence="1">
    <location>
        <begin position="58"/>
        <end position="73"/>
    </location>
</feature>
<dbReference type="Proteomes" id="UP001437256">
    <property type="component" value="Unassembled WGS sequence"/>
</dbReference>
<keyword evidence="3" id="KW-1185">Reference proteome</keyword>
<feature type="region of interest" description="Disordered" evidence="1">
    <location>
        <begin position="1"/>
        <end position="91"/>
    </location>
</feature>
<evidence type="ECO:0000256" key="1">
    <source>
        <dbReference type="SAM" id="MobiDB-lite"/>
    </source>
</evidence>
<feature type="region of interest" description="Disordered" evidence="1">
    <location>
        <begin position="149"/>
        <end position="224"/>
    </location>
</feature>
<evidence type="ECO:0000313" key="3">
    <source>
        <dbReference type="Proteomes" id="UP001437256"/>
    </source>
</evidence>
<feature type="compositionally biased region" description="Low complexity" evidence="1">
    <location>
        <begin position="10"/>
        <end position="19"/>
    </location>
</feature>
<protein>
    <submittedName>
        <fullName evidence="2">Uncharacterized protein</fullName>
    </submittedName>
</protein>
<proteinExistence type="predicted"/>
<reference evidence="2 3" key="1">
    <citation type="submission" date="2024-05" db="EMBL/GenBank/DDBJ databases">
        <title>A draft genome resource for the thread blight pathogen Marasmius tenuissimus strain MS-2.</title>
        <authorList>
            <person name="Yulfo-Soto G.E."/>
            <person name="Baruah I.K."/>
            <person name="Amoako-Attah I."/>
            <person name="Bukari Y."/>
            <person name="Meinhardt L.W."/>
            <person name="Bailey B.A."/>
            <person name="Cohen S.P."/>
        </authorList>
    </citation>
    <scope>NUCLEOTIDE SEQUENCE [LARGE SCALE GENOMIC DNA]</scope>
    <source>
        <strain evidence="2 3">MS-2</strain>
    </source>
</reference>
<gene>
    <name evidence="2" type="ORF">AAF712_004255</name>
</gene>
<name>A0ABR3A3H5_9AGAR</name>